<dbReference type="EMBL" id="LN890993">
    <property type="protein sequence ID" value="CUS12397.1"/>
    <property type="molecule type" value="Genomic_DNA"/>
</dbReference>
<feature type="domain" description="SET" evidence="1">
    <location>
        <begin position="308"/>
        <end position="487"/>
    </location>
</feature>
<dbReference type="SUPFAM" id="SSF48452">
    <property type="entry name" value="TPR-like"/>
    <property type="match status" value="1"/>
</dbReference>
<keyword evidence="3" id="KW-1185">Reference proteome</keyword>
<evidence type="ECO:0000313" key="2">
    <source>
        <dbReference type="EMBL" id="CUS12397.1"/>
    </source>
</evidence>
<dbReference type="AlphaFoldDB" id="A0A292Q156"/>
<dbReference type="Gene3D" id="1.25.40.10">
    <property type="entry name" value="Tetratricopeptide repeat domain"/>
    <property type="match status" value="2"/>
</dbReference>
<protein>
    <recommendedName>
        <fullName evidence="1">SET domain-containing protein</fullName>
    </recommendedName>
</protein>
<gene>
    <name evidence="2" type="ORF">GSTUAT00003531001</name>
</gene>
<dbReference type="CDD" id="cd20071">
    <property type="entry name" value="SET_SMYD"/>
    <property type="match status" value="1"/>
</dbReference>
<dbReference type="PROSITE" id="PS50280">
    <property type="entry name" value="SET"/>
    <property type="match status" value="1"/>
</dbReference>
<dbReference type="InterPro" id="IPR011990">
    <property type="entry name" value="TPR-like_helical_dom_sf"/>
</dbReference>
<evidence type="ECO:0000313" key="3">
    <source>
        <dbReference type="Proteomes" id="UP001412239"/>
    </source>
</evidence>
<dbReference type="Proteomes" id="UP001412239">
    <property type="component" value="Unassembled WGS sequence"/>
</dbReference>
<dbReference type="Pfam" id="PF00856">
    <property type="entry name" value="SET"/>
    <property type="match status" value="1"/>
</dbReference>
<dbReference type="InterPro" id="IPR053209">
    <property type="entry name" value="Gramillin-biosynth_MTr"/>
</dbReference>
<dbReference type="PANTHER" id="PTHR47643">
    <property type="entry name" value="TPR DOMAIN PROTEIN (AFU_ORTHOLOGUE AFUA_5G12710)"/>
    <property type="match status" value="1"/>
</dbReference>
<proteinExistence type="predicted"/>
<sequence length="678" mass="76695">MLTFIIDTSLGILATWAFYRTAIVLLFPETHSEINIPELLRLLVRGLLATPGPSVLPLGQLSYTLLENTRKTGRLRGGYFVLHTAKGLWSDEKGTSCILEIQNNWRKIEGEWYALVKEPFVGFRTTEDGEHVVALIVRHRSDWDAIPSTSDLIPEGFRVVQGWREIGREELKEKGNVLYGQELYWGAFDLYKQALHRPADSVPSDLIQRNCAQAALKLSLRDTAIQDATAAFSANPSDPKNSLKLAECHYAARNYVAAETNLQNLVALDPLNVKGKLLLEKCQQRIAEANGEYDWVKIRRVLKTRPNSHLDVADYTGPVEVKVGKFGRGLYTTKDVKVGDLLLVSKALQFVYLSDGDLENSEKLKNMKLDCILEVAERLHNEKSLQNGFFELWRGKESAEPRNIDDTYALDTEMIRDIYDVNCFTPSYHDINTFLEEPPYGEGLWLLPSFMNHACWANTRRSFLGDVMILRAAADIPSGSELFTPYVSLYTDLLSRQTHLQDRYGFTCTCAYCTIQTEEPLQVRKDRASILESYATLLPSLNPQSQQEALKECILEVENTYTLPPSDFPRLELLNVYWTLALTYHQDQPLEGIAVSMNLLSALGFEFDDDGSTRRVGYMDIHAMPTMSQLCISWAALGKMQRAEKWGENAKAVCEIIMGEGTRFEEIYKGWLEAAPKG</sequence>
<evidence type="ECO:0000259" key="1">
    <source>
        <dbReference type="PROSITE" id="PS50280"/>
    </source>
</evidence>
<dbReference type="Gene3D" id="2.170.270.10">
    <property type="entry name" value="SET domain"/>
    <property type="match status" value="1"/>
</dbReference>
<dbReference type="SUPFAM" id="SSF82199">
    <property type="entry name" value="SET domain"/>
    <property type="match status" value="1"/>
</dbReference>
<reference evidence="2" key="1">
    <citation type="submission" date="2015-10" db="EMBL/GenBank/DDBJ databases">
        <authorList>
            <person name="Regsiter A."/>
            <person name="william w."/>
        </authorList>
    </citation>
    <scope>NUCLEOTIDE SEQUENCE</scope>
    <source>
        <strain evidence="2">Montdore</strain>
    </source>
</reference>
<dbReference type="InterPro" id="IPR046341">
    <property type="entry name" value="SET_dom_sf"/>
</dbReference>
<dbReference type="PANTHER" id="PTHR47643:SF2">
    <property type="entry name" value="TPR DOMAIN PROTEIN (AFU_ORTHOLOGUE AFUA_5G12710)"/>
    <property type="match status" value="1"/>
</dbReference>
<dbReference type="InterPro" id="IPR001214">
    <property type="entry name" value="SET_dom"/>
</dbReference>
<organism evidence="2 3">
    <name type="scientific">Tuber aestivum</name>
    <name type="common">summer truffle</name>
    <dbReference type="NCBI Taxonomy" id="59557"/>
    <lineage>
        <taxon>Eukaryota</taxon>
        <taxon>Fungi</taxon>
        <taxon>Dikarya</taxon>
        <taxon>Ascomycota</taxon>
        <taxon>Pezizomycotina</taxon>
        <taxon>Pezizomycetes</taxon>
        <taxon>Pezizales</taxon>
        <taxon>Tuberaceae</taxon>
        <taxon>Tuber</taxon>
    </lineage>
</organism>
<accession>A0A292Q156</accession>
<name>A0A292Q156_9PEZI</name>